<dbReference type="GO" id="GO:0008168">
    <property type="term" value="F:methyltransferase activity"/>
    <property type="evidence" value="ECO:0007669"/>
    <property type="project" value="InterPro"/>
</dbReference>
<dbReference type="InterPro" id="IPR004551">
    <property type="entry name" value="Dphthn_synthase"/>
</dbReference>
<protein>
    <submittedName>
        <fullName evidence="1">Uncharacterized protein</fullName>
    </submittedName>
</protein>
<accession>A0AAN9JQ42</accession>
<dbReference type="InterPro" id="IPR035996">
    <property type="entry name" value="4pyrrol_Methylase_sf"/>
</dbReference>
<dbReference type="SUPFAM" id="SSF53790">
    <property type="entry name" value="Tetrapyrrole methylase"/>
    <property type="match status" value="1"/>
</dbReference>
<sequence length="134" mass="15144">MATPDSSLPLSTVHLLLYIRVKEPTLESLCRGRKTYEPPSYMTINTAIQQLLEIVQAREESAYNDDTKCVGLARLGSEDQMIVARTIRQLADDRFWSTVALPYSNRQDASLGGRNTGILQMQDINTALRQQRPF</sequence>
<evidence type="ECO:0000313" key="1">
    <source>
        <dbReference type="EMBL" id="KAK7302116.1"/>
    </source>
</evidence>
<keyword evidence="2" id="KW-1185">Reference proteome</keyword>
<name>A0AAN9JQ42_CLITE</name>
<comment type="caution">
    <text evidence="1">The sequence shown here is derived from an EMBL/GenBank/DDBJ whole genome shotgun (WGS) entry which is preliminary data.</text>
</comment>
<organism evidence="1 2">
    <name type="scientific">Clitoria ternatea</name>
    <name type="common">Butterfly pea</name>
    <dbReference type="NCBI Taxonomy" id="43366"/>
    <lineage>
        <taxon>Eukaryota</taxon>
        <taxon>Viridiplantae</taxon>
        <taxon>Streptophyta</taxon>
        <taxon>Embryophyta</taxon>
        <taxon>Tracheophyta</taxon>
        <taxon>Spermatophyta</taxon>
        <taxon>Magnoliopsida</taxon>
        <taxon>eudicotyledons</taxon>
        <taxon>Gunneridae</taxon>
        <taxon>Pentapetalae</taxon>
        <taxon>rosids</taxon>
        <taxon>fabids</taxon>
        <taxon>Fabales</taxon>
        <taxon>Fabaceae</taxon>
        <taxon>Papilionoideae</taxon>
        <taxon>50 kb inversion clade</taxon>
        <taxon>NPAAA clade</taxon>
        <taxon>indigoferoid/millettioid clade</taxon>
        <taxon>Phaseoleae</taxon>
        <taxon>Clitoria</taxon>
    </lineage>
</organism>
<dbReference type="PANTHER" id="PTHR10882">
    <property type="entry name" value="DIPHTHINE SYNTHASE"/>
    <property type="match status" value="1"/>
</dbReference>
<reference evidence="1 2" key="1">
    <citation type="submission" date="2024-01" db="EMBL/GenBank/DDBJ databases">
        <title>The genomes of 5 underutilized Papilionoideae crops provide insights into root nodulation and disease resistance.</title>
        <authorList>
            <person name="Yuan L."/>
        </authorList>
    </citation>
    <scope>NUCLEOTIDE SEQUENCE [LARGE SCALE GENOMIC DNA]</scope>
    <source>
        <strain evidence="1">LY-2023</strain>
        <tissue evidence="1">Leaf</tissue>
    </source>
</reference>
<dbReference type="EMBL" id="JAYKXN010000003">
    <property type="protein sequence ID" value="KAK7302116.1"/>
    <property type="molecule type" value="Genomic_DNA"/>
</dbReference>
<gene>
    <name evidence="1" type="ORF">RJT34_12996</name>
</gene>
<dbReference type="AlphaFoldDB" id="A0AAN9JQ42"/>
<dbReference type="Proteomes" id="UP001359559">
    <property type="component" value="Unassembled WGS sequence"/>
</dbReference>
<dbReference type="PANTHER" id="PTHR10882:SF0">
    <property type="entry name" value="DIPHTHINE METHYL ESTER SYNTHASE"/>
    <property type="match status" value="1"/>
</dbReference>
<dbReference type="GO" id="GO:0017183">
    <property type="term" value="P:protein histidyl modification to diphthamide"/>
    <property type="evidence" value="ECO:0007669"/>
    <property type="project" value="InterPro"/>
</dbReference>
<proteinExistence type="predicted"/>
<dbReference type="InterPro" id="IPR014776">
    <property type="entry name" value="4pyrrole_Mease_sub2"/>
</dbReference>
<dbReference type="Gene3D" id="3.30.950.10">
    <property type="entry name" value="Methyltransferase, Cobalt-precorrin-4 Transmethylase, Domain 2"/>
    <property type="match status" value="1"/>
</dbReference>
<evidence type="ECO:0000313" key="2">
    <source>
        <dbReference type="Proteomes" id="UP001359559"/>
    </source>
</evidence>